<dbReference type="GO" id="GO:0005886">
    <property type="term" value="C:plasma membrane"/>
    <property type="evidence" value="ECO:0007669"/>
    <property type="project" value="UniProtKB-SubCell"/>
</dbReference>
<evidence type="ECO:0000313" key="10">
    <source>
        <dbReference type="EMBL" id="CAB3994001.1"/>
    </source>
</evidence>
<dbReference type="Proteomes" id="UP001152795">
    <property type="component" value="Unassembled WGS sequence"/>
</dbReference>
<dbReference type="AlphaFoldDB" id="A0A7D9DVY8"/>
<keyword evidence="3 8" id="KW-0812">Transmembrane</keyword>
<name>A0A7D9DVY8_PARCT</name>
<comment type="caution">
    <text evidence="10">The sequence shown here is derived from an EMBL/GenBank/DDBJ whole genome shotgun (WGS) entry which is preliminary data.</text>
</comment>
<evidence type="ECO:0000256" key="6">
    <source>
        <dbReference type="ARBA" id="ARBA00023157"/>
    </source>
</evidence>
<feature type="domain" description="LRRC8 pannexin-like TM region" evidence="9">
    <location>
        <begin position="17"/>
        <end position="81"/>
    </location>
</feature>
<dbReference type="OrthoDB" id="5981659at2759"/>
<organism evidence="10 11">
    <name type="scientific">Paramuricea clavata</name>
    <name type="common">Red gorgonian</name>
    <name type="synonym">Violescent sea-whip</name>
    <dbReference type="NCBI Taxonomy" id="317549"/>
    <lineage>
        <taxon>Eukaryota</taxon>
        <taxon>Metazoa</taxon>
        <taxon>Cnidaria</taxon>
        <taxon>Anthozoa</taxon>
        <taxon>Octocorallia</taxon>
        <taxon>Malacalcyonacea</taxon>
        <taxon>Plexauridae</taxon>
        <taxon>Paramuricea</taxon>
    </lineage>
</organism>
<keyword evidence="6" id="KW-1015">Disulfide bond</keyword>
<keyword evidence="5 8" id="KW-0472">Membrane</keyword>
<keyword evidence="11" id="KW-1185">Reference proteome</keyword>
<feature type="transmembrane region" description="Helical" evidence="8">
    <location>
        <begin position="105"/>
        <end position="127"/>
    </location>
</feature>
<evidence type="ECO:0000259" key="9">
    <source>
        <dbReference type="Pfam" id="PF12534"/>
    </source>
</evidence>
<protein>
    <recommendedName>
        <fullName evidence="9">LRRC8 pannexin-like TM region domain-containing protein</fullName>
    </recommendedName>
</protein>
<sequence length="613" mass="70451">MAVNLCKAFYFDQFATMISLSDAVRLESSNPAVNTLKPWWEVWIDYTLNAFLLVVLFALAGVTISGTPGLVCLPANTNLTSLNYAANFYANAKCTTHVDGHILVVFPYIIFAQWAILFTLHLSWFNLPSVKAFLASSFDTFQILKKEGNPAIQAKKKSNKHLEMRETSTKPNNRSNSLPNSQDDGDDDDPLKLGRNARLVYLVDLLQYLSQFRYNLVNLYTMKSVATCVLTALLSAGLISWLVAFQWRTTFTCDLQGSLPPPFDHNSCSFPAAPYVYSIMILNTIFTIVLGMFNLRALFWLAKFRYKYRNYQHRKWHCNHPLHGKPGFYDYFFCIQLLKINNAEGDVVFKTMEEAFEIFQSKLPEEKNQVVSESSMIIPETPNHYKNQFVLTEVLRELGMSTKRSSRDDLWAALANSLDQNKPPLSSKKLLPCIHEVSRRVVAELLEKHALFKDLINKDDRCPMFEDYIEDLKLDKVREKGIKEDHYILMAFAIAYKANIVIVRAEKSSLLYEPEKPEENQSVWFITFIPPHYYYATTTDPNASPEESAGLKFLTDQIYQTELLKEVNDRWESKGFMEYKSNLESIFLKSYTTSLQLTSEMSQCLTWTGKMKV</sequence>
<evidence type="ECO:0000256" key="3">
    <source>
        <dbReference type="ARBA" id="ARBA00022692"/>
    </source>
</evidence>
<accession>A0A7D9DVY8</accession>
<reference evidence="10" key="1">
    <citation type="submission" date="2020-04" db="EMBL/GenBank/DDBJ databases">
        <authorList>
            <person name="Alioto T."/>
            <person name="Alioto T."/>
            <person name="Gomez Garrido J."/>
        </authorList>
    </citation>
    <scope>NUCLEOTIDE SEQUENCE</scope>
    <source>
        <strain evidence="10">A484AB</strain>
    </source>
</reference>
<evidence type="ECO:0000256" key="1">
    <source>
        <dbReference type="ARBA" id="ARBA00004236"/>
    </source>
</evidence>
<evidence type="ECO:0000256" key="8">
    <source>
        <dbReference type="SAM" id="Phobius"/>
    </source>
</evidence>
<feature type="region of interest" description="Disordered" evidence="7">
    <location>
        <begin position="153"/>
        <end position="188"/>
    </location>
</feature>
<dbReference type="InterPro" id="IPR021040">
    <property type="entry name" value="LRRC8_Pannexin-like"/>
</dbReference>
<keyword evidence="2" id="KW-1003">Cell membrane</keyword>
<evidence type="ECO:0000256" key="5">
    <source>
        <dbReference type="ARBA" id="ARBA00023136"/>
    </source>
</evidence>
<feature type="transmembrane region" description="Helical" evidence="8">
    <location>
        <begin position="275"/>
        <end position="299"/>
    </location>
</feature>
<evidence type="ECO:0000256" key="2">
    <source>
        <dbReference type="ARBA" id="ARBA00022475"/>
    </source>
</evidence>
<keyword evidence="4 8" id="KW-1133">Transmembrane helix</keyword>
<comment type="subcellular location">
    <subcellularLocation>
        <location evidence="1">Cell membrane</location>
    </subcellularLocation>
</comment>
<dbReference type="EMBL" id="CACRXK020002370">
    <property type="protein sequence ID" value="CAB3994001.1"/>
    <property type="molecule type" value="Genomic_DNA"/>
</dbReference>
<gene>
    <name evidence="10" type="ORF">PACLA_8A008642</name>
</gene>
<evidence type="ECO:0000313" key="11">
    <source>
        <dbReference type="Proteomes" id="UP001152795"/>
    </source>
</evidence>
<evidence type="ECO:0000256" key="7">
    <source>
        <dbReference type="SAM" id="MobiDB-lite"/>
    </source>
</evidence>
<feature type="transmembrane region" description="Helical" evidence="8">
    <location>
        <begin position="46"/>
        <end position="64"/>
    </location>
</feature>
<evidence type="ECO:0000256" key="4">
    <source>
        <dbReference type="ARBA" id="ARBA00022989"/>
    </source>
</evidence>
<feature type="transmembrane region" description="Helical" evidence="8">
    <location>
        <begin position="225"/>
        <end position="247"/>
    </location>
</feature>
<dbReference type="Pfam" id="PF12534">
    <property type="entry name" value="Pannexin_like"/>
    <property type="match status" value="1"/>
</dbReference>
<feature type="compositionally biased region" description="Polar residues" evidence="7">
    <location>
        <begin position="169"/>
        <end position="182"/>
    </location>
</feature>
<proteinExistence type="predicted"/>